<dbReference type="SUPFAM" id="SSF53800">
    <property type="entry name" value="Chelatase"/>
    <property type="match status" value="1"/>
</dbReference>
<name>A0A1V0URH7_9BACL</name>
<evidence type="ECO:0000313" key="4">
    <source>
        <dbReference type="Proteomes" id="UP000192727"/>
    </source>
</evidence>
<proteinExistence type="predicted"/>
<dbReference type="AlphaFoldDB" id="A0A1V0URH7"/>
<evidence type="ECO:0000313" key="3">
    <source>
        <dbReference type="EMBL" id="ARF67879.1"/>
    </source>
</evidence>
<dbReference type="PANTHER" id="PTHR33542:SF3">
    <property type="entry name" value="SIROHYDROCHLORIN FERROCHELATASE, CHLOROPLASTIC"/>
    <property type="match status" value="1"/>
</dbReference>
<dbReference type="PANTHER" id="PTHR33542">
    <property type="entry name" value="SIROHYDROCHLORIN FERROCHELATASE, CHLOROPLASTIC"/>
    <property type="match status" value="1"/>
</dbReference>
<evidence type="ECO:0000256" key="1">
    <source>
        <dbReference type="ARBA" id="ARBA00022723"/>
    </source>
</evidence>
<keyword evidence="1" id="KW-0479">Metal-binding</keyword>
<protein>
    <submittedName>
        <fullName evidence="3">Cobalamin biosynthesis protein CbiX</fullName>
    </submittedName>
</protein>
<dbReference type="GO" id="GO:0016829">
    <property type="term" value="F:lyase activity"/>
    <property type="evidence" value="ECO:0007669"/>
    <property type="project" value="UniProtKB-KW"/>
</dbReference>
<accession>A0A1V0URH7</accession>
<dbReference type="RefSeq" id="WP_083039674.1">
    <property type="nucleotide sequence ID" value="NZ_CP020557.1"/>
</dbReference>
<dbReference type="Proteomes" id="UP000192727">
    <property type="component" value="Chromosome"/>
</dbReference>
<keyword evidence="2" id="KW-0456">Lyase</keyword>
<gene>
    <name evidence="3" type="ORF">B7C51_08600</name>
</gene>
<dbReference type="InterPro" id="IPR050963">
    <property type="entry name" value="Sirohydro_Cobaltochel/CbiX"/>
</dbReference>
<dbReference type="EMBL" id="CP020557">
    <property type="protein sequence ID" value="ARF67879.1"/>
    <property type="molecule type" value="Genomic_DNA"/>
</dbReference>
<dbReference type="InterPro" id="IPR002762">
    <property type="entry name" value="CbiX-like"/>
</dbReference>
<dbReference type="GO" id="GO:0046872">
    <property type="term" value="F:metal ion binding"/>
    <property type="evidence" value="ECO:0007669"/>
    <property type="project" value="UniProtKB-KW"/>
</dbReference>
<dbReference type="Pfam" id="PF01903">
    <property type="entry name" value="CbiX"/>
    <property type="match status" value="1"/>
</dbReference>
<evidence type="ECO:0000256" key="2">
    <source>
        <dbReference type="ARBA" id="ARBA00023239"/>
    </source>
</evidence>
<dbReference type="Gene3D" id="3.40.50.1400">
    <property type="match status" value="2"/>
</dbReference>
<organism evidence="3 4">
    <name type="scientific">Paenibacillus larvae subsp. pulvifaciens</name>
    <dbReference type="NCBI Taxonomy" id="1477"/>
    <lineage>
        <taxon>Bacteria</taxon>
        <taxon>Bacillati</taxon>
        <taxon>Bacillota</taxon>
        <taxon>Bacilli</taxon>
        <taxon>Bacillales</taxon>
        <taxon>Paenibacillaceae</taxon>
        <taxon>Paenibacillus</taxon>
    </lineage>
</organism>
<reference evidence="3 4" key="1">
    <citation type="submission" date="2017-03" db="EMBL/GenBank/DDBJ databases">
        <title>Paenibacillus larvae genome sequencing.</title>
        <authorList>
            <person name="Dingman D.W."/>
        </authorList>
    </citation>
    <scope>NUCLEOTIDE SEQUENCE [LARGE SCALE GENOMIC DNA]</scope>
    <source>
        <strain evidence="3 4">SAG 10367</strain>
    </source>
</reference>
<sequence>MRQQGILVISHGSRSLKWVLLVDEAVRAVQVPPGVPIFSAFLEIVEGRTIQDGIKELERQGVTEIIAVPFFVSSGSTHLDEIGYALGIKAEPERPTDLVPFGREASVRITRPIDDDPQIAELLVERMGELSDEPEKEIVILVAHGSDEPGFEERWRQGMKLLAERVKKIGGFVVVDYALLLPEEVRKKVICWQRDCPDHAVLIAPLFLSEGYFTGTVIPERLEGLSYRYNGKALLPSPFLSRWIERQIEPFIDESEHFRSQI</sequence>